<gene>
    <name evidence="2" type="ORF">E3A20_26960</name>
</gene>
<reference evidence="2 3" key="2">
    <citation type="submission" date="2019-08" db="EMBL/GenBank/DDBJ databases">
        <authorList>
            <person name="Henke P."/>
        </authorList>
    </citation>
    <scope>NUCLEOTIDE SEQUENCE [LARGE SCALE GENOMIC DNA]</scope>
    <source>
        <strain evidence="2">Phe10_nw2017</strain>
    </source>
</reference>
<evidence type="ECO:0000256" key="1">
    <source>
        <dbReference type="SAM" id="MobiDB-lite"/>
    </source>
</evidence>
<protein>
    <submittedName>
        <fullName evidence="2">Uncharacterized protein</fullName>
    </submittedName>
</protein>
<evidence type="ECO:0000313" key="2">
    <source>
        <dbReference type="EMBL" id="TWW08176.1"/>
    </source>
</evidence>
<keyword evidence="3" id="KW-1185">Reference proteome</keyword>
<dbReference type="AlphaFoldDB" id="A0A5C6M0A9"/>
<accession>A0A5C6M0A9</accession>
<name>A0A5C6M0A9_9PLAN</name>
<feature type="region of interest" description="Disordered" evidence="1">
    <location>
        <begin position="203"/>
        <end position="235"/>
    </location>
</feature>
<dbReference type="Proteomes" id="UP000321083">
    <property type="component" value="Unassembled WGS sequence"/>
</dbReference>
<proteinExistence type="predicted"/>
<dbReference type="EMBL" id="SRHE01000803">
    <property type="protein sequence ID" value="TWW08176.1"/>
    <property type="molecule type" value="Genomic_DNA"/>
</dbReference>
<feature type="non-terminal residue" evidence="2">
    <location>
        <position position="235"/>
    </location>
</feature>
<comment type="caution">
    <text evidence="2">The sequence shown here is derived from an EMBL/GenBank/DDBJ whole genome shotgun (WGS) entry which is preliminary data.</text>
</comment>
<evidence type="ECO:0000313" key="3">
    <source>
        <dbReference type="Proteomes" id="UP000321083"/>
    </source>
</evidence>
<sequence length="235" mass="25998">MRQVLTLALGALFFNDFALGAERHLVPPGFYSGGKFQPVEVEPDAVIVRRQVDGPNVETPSEGQRGDRCCVQGQSLRWLHSNGMDVLRRQAAFVQPLRTRVASAGKKVDELGVPVWFDKERTAFGILGTEVLVRLRRGAAKGVLSGQQGILSVTTEDKRRRIFRLRFRTPQMALTGANGLFKSGKALYAHPNFMVPKVWRSSAPPSDPYFSKQWHLENSREQGGTRGEGVPSPTG</sequence>
<organism evidence="2 3">
    <name type="scientific">Planctomyces bekefii</name>
    <dbReference type="NCBI Taxonomy" id="1653850"/>
    <lineage>
        <taxon>Bacteria</taxon>
        <taxon>Pseudomonadati</taxon>
        <taxon>Planctomycetota</taxon>
        <taxon>Planctomycetia</taxon>
        <taxon>Planctomycetales</taxon>
        <taxon>Planctomycetaceae</taxon>
        <taxon>Planctomyces</taxon>
    </lineage>
</organism>
<reference evidence="2 3" key="1">
    <citation type="submission" date="2019-08" db="EMBL/GenBank/DDBJ databases">
        <title>100 year-old enigma solved: identification of Planctomyces bekefii, the type genus and species of the phylum Planctomycetes.</title>
        <authorList>
            <person name="Svetlana D.N."/>
            <person name="Overmann J."/>
        </authorList>
    </citation>
    <scope>NUCLEOTIDE SEQUENCE [LARGE SCALE GENOMIC DNA]</scope>
    <source>
        <strain evidence="2">Phe10_nw2017</strain>
    </source>
</reference>